<sequence length="122" mass="13678">MKFIGLALALTLSACAPTTLSGSIESATREYFNAWRDLPSITEPIEVKLNLTVRVIPDQHTRAAGWAWTDGKNQRIEVIGRWYQGQIVPDLMGLGHELIHQINWKHPIVGDPDKYDQIGGEE</sequence>
<accession>A0A6M3LQF2</accession>
<gene>
    <name evidence="1" type="ORF">MM415B06178_0003</name>
</gene>
<proteinExistence type="predicted"/>
<dbReference type="PROSITE" id="PS51257">
    <property type="entry name" value="PROKAR_LIPOPROTEIN"/>
    <property type="match status" value="1"/>
</dbReference>
<dbReference type="AlphaFoldDB" id="A0A6M3LQF2"/>
<evidence type="ECO:0000313" key="1">
    <source>
        <dbReference type="EMBL" id="QJA97496.1"/>
    </source>
</evidence>
<protein>
    <submittedName>
        <fullName evidence="1">Uncharacterized protein</fullName>
    </submittedName>
</protein>
<reference evidence="1" key="1">
    <citation type="submission" date="2020-03" db="EMBL/GenBank/DDBJ databases">
        <title>The deep terrestrial virosphere.</title>
        <authorList>
            <person name="Holmfeldt K."/>
            <person name="Nilsson E."/>
            <person name="Simone D."/>
            <person name="Lopez-Fernandez M."/>
            <person name="Wu X."/>
            <person name="de Brujin I."/>
            <person name="Lundin D."/>
            <person name="Andersson A."/>
            <person name="Bertilsson S."/>
            <person name="Dopson M."/>
        </authorList>
    </citation>
    <scope>NUCLEOTIDE SEQUENCE</scope>
    <source>
        <strain evidence="1">MM415B06178</strain>
    </source>
</reference>
<name>A0A6M3LQF2_9ZZZZ</name>
<dbReference type="EMBL" id="MT143499">
    <property type="protein sequence ID" value="QJA97496.1"/>
    <property type="molecule type" value="Genomic_DNA"/>
</dbReference>
<organism evidence="1">
    <name type="scientific">viral metagenome</name>
    <dbReference type="NCBI Taxonomy" id="1070528"/>
    <lineage>
        <taxon>unclassified sequences</taxon>
        <taxon>metagenomes</taxon>
        <taxon>organismal metagenomes</taxon>
    </lineage>
</organism>